<protein>
    <recommendedName>
        <fullName evidence="3">YVTN repeat-like/Quino protein amine dehydrogenase</fullName>
    </recommendedName>
</protein>
<dbReference type="Gene3D" id="2.130.10.10">
    <property type="entry name" value="YVTN repeat-like/Quinoprotein amine dehydrogenase"/>
    <property type="match status" value="1"/>
</dbReference>
<dbReference type="SUPFAM" id="SSF82171">
    <property type="entry name" value="DPP6 N-terminal domain-like"/>
    <property type="match status" value="1"/>
</dbReference>
<dbReference type="EMBL" id="KQ964434">
    <property type="protein sequence ID" value="KXN73580.1"/>
    <property type="molecule type" value="Genomic_DNA"/>
</dbReference>
<organism evidence="1 2">
    <name type="scientific">Conidiobolus coronatus (strain ATCC 28846 / CBS 209.66 / NRRL 28638)</name>
    <name type="common">Delacroixia coronata</name>
    <dbReference type="NCBI Taxonomy" id="796925"/>
    <lineage>
        <taxon>Eukaryota</taxon>
        <taxon>Fungi</taxon>
        <taxon>Fungi incertae sedis</taxon>
        <taxon>Zoopagomycota</taxon>
        <taxon>Entomophthoromycotina</taxon>
        <taxon>Entomophthoromycetes</taxon>
        <taxon>Entomophthorales</taxon>
        <taxon>Ancylistaceae</taxon>
        <taxon>Conidiobolus</taxon>
    </lineage>
</organism>
<sequence length="469" mass="53725">MEFTEPYKHTNPNLCKFSPNSNYLALTLNNNLIVRDSESLDNVIVFNCESKIDYFEFDQDSNLILCLIKNLRIIQFWSLSNLEWTGKLTNTLFEISEAGWVPNNKFFWSFAEPSLRLTIFSISSDEIGYIQNVKFGKKGMTYREDKLFVAILERKDGKDYIGIYNTENWDMKRNFVLESIDAQGILWSPNGQFIVVWESCVENKLWVYSPIGELITTYQSQQVGLGIKVINWSPMSKYLILSHHNQSIELLNTFSWKPSIVFNHFQHFRNTDIDLYEELDNPTWKHLLDPGLIGDGGSLLPPPKEKNKEARYTIAKLPFSIPTIPLEYDKPDPAIGASICSFNSDGTLVVSKNDNMPNNLWIWSVQSQKLIAFSNQLLPIKQAIWNPVDPNQLTFVCGNKHIYLWTLEIGFECFEIPFNEFIIKNIDWSPDGSSIVLSSRDTFCLGFPILEVNNAGEDDAADGGNVENS</sequence>
<dbReference type="PANTHER" id="PTHR16220">
    <property type="entry name" value="WD REPEAT PROTEIN 8-RELATED"/>
    <property type="match status" value="1"/>
</dbReference>
<dbReference type="GO" id="GO:1990810">
    <property type="term" value="P:microtubule anchoring at mitotic spindle pole body"/>
    <property type="evidence" value="ECO:0007669"/>
    <property type="project" value="TreeGrafter"/>
</dbReference>
<reference evidence="1 2" key="1">
    <citation type="journal article" date="2015" name="Genome Biol. Evol.">
        <title>Phylogenomic analyses indicate that early fungi evolved digesting cell walls of algal ancestors of land plants.</title>
        <authorList>
            <person name="Chang Y."/>
            <person name="Wang S."/>
            <person name="Sekimoto S."/>
            <person name="Aerts A.L."/>
            <person name="Choi C."/>
            <person name="Clum A."/>
            <person name="LaButti K.M."/>
            <person name="Lindquist E.A."/>
            <person name="Yee Ngan C."/>
            <person name="Ohm R.A."/>
            <person name="Salamov A.A."/>
            <person name="Grigoriev I.V."/>
            <person name="Spatafora J.W."/>
            <person name="Berbee M.L."/>
        </authorList>
    </citation>
    <scope>NUCLEOTIDE SEQUENCE [LARGE SCALE GENOMIC DNA]</scope>
    <source>
        <strain evidence="1 2">NRRL 28638</strain>
    </source>
</reference>
<dbReference type="OrthoDB" id="308690at2759"/>
<evidence type="ECO:0000313" key="2">
    <source>
        <dbReference type="Proteomes" id="UP000070444"/>
    </source>
</evidence>
<proteinExistence type="predicted"/>
<dbReference type="SUPFAM" id="SSF69322">
    <property type="entry name" value="Tricorn protease domain 2"/>
    <property type="match status" value="1"/>
</dbReference>
<keyword evidence="2" id="KW-1185">Reference proteome</keyword>
<dbReference type="GO" id="GO:1990811">
    <property type="term" value="C:MWP complex"/>
    <property type="evidence" value="ECO:0007669"/>
    <property type="project" value="TreeGrafter"/>
</dbReference>
<accession>A0A137PF16</accession>
<dbReference type="OMA" id="NWCARID"/>
<dbReference type="AlphaFoldDB" id="A0A137PF16"/>
<evidence type="ECO:0000313" key="1">
    <source>
        <dbReference type="EMBL" id="KXN73580.1"/>
    </source>
</evidence>
<evidence type="ECO:0008006" key="3">
    <source>
        <dbReference type="Google" id="ProtNLM"/>
    </source>
</evidence>
<name>A0A137PF16_CONC2</name>
<dbReference type="InterPro" id="IPR052778">
    <property type="entry name" value="Centrosome-WD_assoc"/>
</dbReference>
<dbReference type="InterPro" id="IPR015943">
    <property type="entry name" value="WD40/YVTN_repeat-like_dom_sf"/>
</dbReference>
<dbReference type="Proteomes" id="UP000070444">
    <property type="component" value="Unassembled WGS sequence"/>
</dbReference>
<dbReference type="PANTHER" id="PTHR16220:SF0">
    <property type="entry name" value="WD REPEAT-CONTAINING PROTEIN WRAP73"/>
    <property type="match status" value="1"/>
</dbReference>
<gene>
    <name evidence="1" type="ORF">CONCODRAFT_3396</name>
</gene>
<dbReference type="STRING" id="796925.A0A137PF16"/>
<dbReference type="GO" id="GO:0005815">
    <property type="term" value="C:microtubule organizing center"/>
    <property type="evidence" value="ECO:0007669"/>
    <property type="project" value="TreeGrafter"/>
</dbReference>